<protein>
    <recommendedName>
        <fullName evidence="1">Transposase IS66 central domain-containing protein</fullName>
    </recommendedName>
</protein>
<feature type="domain" description="Transposase IS66 central" evidence="1">
    <location>
        <begin position="3"/>
        <end position="53"/>
    </location>
</feature>
<dbReference type="Pfam" id="PF03050">
    <property type="entry name" value="DDE_Tnp_IS66"/>
    <property type="match status" value="1"/>
</dbReference>
<reference evidence="2 3" key="1">
    <citation type="submission" date="2015-12" db="EMBL/GenBank/DDBJ databases">
        <title>Diversity of Burkholderia near neighbor genomes.</title>
        <authorList>
            <person name="Sahl J."/>
            <person name="Wagner D."/>
            <person name="Keim P."/>
        </authorList>
    </citation>
    <scope>NUCLEOTIDE SEQUENCE [LARGE SCALE GENOMIC DNA]</scope>
    <source>
        <strain evidence="2 3">MSMB1184WGS</strain>
    </source>
</reference>
<dbReference type="EMBL" id="CP013444">
    <property type="protein sequence ID" value="AOK18512.1"/>
    <property type="molecule type" value="Genomic_DNA"/>
</dbReference>
<dbReference type="AlphaFoldDB" id="A0A1B4PX32"/>
<organism evidence="2 3">
    <name type="scientific">Burkholderia cepacia</name>
    <name type="common">Pseudomonas cepacia</name>
    <dbReference type="NCBI Taxonomy" id="292"/>
    <lineage>
        <taxon>Bacteria</taxon>
        <taxon>Pseudomonadati</taxon>
        <taxon>Pseudomonadota</taxon>
        <taxon>Betaproteobacteria</taxon>
        <taxon>Burkholderiales</taxon>
        <taxon>Burkholderiaceae</taxon>
        <taxon>Burkholderia</taxon>
        <taxon>Burkholderia cepacia complex</taxon>
    </lineage>
</organism>
<dbReference type="PANTHER" id="PTHR33678:SF1">
    <property type="entry name" value="BLL1576 PROTEIN"/>
    <property type="match status" value="1"/>
</dbReference>
<evidence type="ECO:0000259" key="1">
    <source>
        <dbReference type="Pfam" id="PF03050"/>
    </source>
</evidence>
<gene>
    <name evidence="2" type="ORF">WT26_20935</name>
</gene>
<name>A0A1B4PX32_BURCE</name>
<evidence type="ECO:0000313" key="2">
    <source>
        <dbReference type="EMBL" id="AOK18512.1"/>
    </source>
</evidence>
<dbReference type="InterPro" id="IPR004291">
    <property type="entry name" value="Transposase_IS66_central"/>
</dbReference>
<sequence>MERLGPESGLAKAIRYSLGHWHALTRYCEDGRVEVENNTAERAIRPLVLGRRYVRSTIMLSSSGEPHLLA</sequence>
<dbReference type="Proteomes" id="UP000094776">
    <property type="component" value="Chromosome 2"/>
</dbReference>
<accession>A0A1B4PX32</accession>
<proteinExistence type="predicted"/>
<evidence type="ECO:0000313" key="3">
    <source>
        <dbReference type="Proteomes" id="UP000094776"/>
    </source>
</evidence>
<dbReference type="PANTHER" id="PTHR33678">
    <property type="entry name" value="BLL1576 PROTEIN"/>
    <property type="match status" value="1"/>
</dbReference>
<dbReference type="InterPro" id="IPR052344">
    <property type="entry name" value="Transposase-related"/>
</dbReference>